<keyword evidence="1" id="KW-0732">Signal</keyword>
<evidence type="ECO:0000259" key="2">
    <source>
        <dbReference type="SMART" id="SM00198"/>
    </source>
</evidence>
<feature type="domain" description="SCP" evidence="2">
    <location>
        <begin position="32"/>
        <end position="158"/>
    </location>
</feature>
<accession>A0A0D7B7I6</accession>
<sequence length="165" mass="17995">MFSVSLALFASVALAMPSPRAENPPHTIHARAEPQEYLDAHNSVRAQHNAAPLVWDDALAQYAQDYANKCVWQHSGGPYGENLAAGSEPLTAAGAVKMWADEEKDYDPANPQYSHYTQVVWKSTTKLGCGVAKCDNILEGFTADYYVCSYDPAGNVIGQFPENVE</sequence>
<dbReference type="InterPro" id="IPR035940">
    <property type="entry name" value="CAP_sf"/>
</dbReference>
<dbReference type="PANTHER" id="PTHR10334">
    <property type="entry name" value="CYSTEINE-RICH SECRETORY PROTEIN-RELATED"/>
    <property type="match status" value="1"/>
</dbReference>
<proteinExistence type="predicted"/>
<dbReference type="PRINTS" id="PR00837">
    <property type="entry name" value="V5TPXLIKE"/>
</dbReference>
<reference evidence="3 4" key="1">
    <citation type="journal article" date="2015" name="Fungal Genet. Biol.">
        <title>Evolution of novel wood decay mechanisms in Agaricales revealed by the genome sequences of Fistulina hepatica and Cylindrobasidium torrendii.</title>
        <authorList>
            <person name="Floudas D."/>
            <person name="Held B.W."/>
            <person name="Riley R."/>
            <person name="Nagy L.G."/>
            <person name="Koehler G."/>
            <person name="Ransdell A.S."/>
            <person name="Younus H."/>
            <person name="Chow J."/>
            <person name="Chiniquy J."/>
            <person name="Lipzen A."/>
            <person name="Tritt A."/>
            <person name="Sun H."/>
            <person name="Haridas S."/>
            <person name="LaButti K."/>
            <person name="Ohm R.A."/>
            <person name="Kues U."/>
            <person name="Blanchette R.A."/>
            <person name="Grigoriev I.V."/>
            <person name="Minto R.E."/>
            <person name="Hibbett D.S."/>
        </authorList>
    </citation>
    <scope>NUCLEOTIDE SEQUENCE [LARGE SCALE GENOMIC DNA]</scope>
    <source>
        <strain evidence="3 4">FP15055 ss-10</strain>
    </source>
</reference>
<dbReference type="EMBL" id="KN880554">
    <property type="protein sequence ID" value="KIY66447.1"/>
    <property type="molecule type" value="Genomic_DNA"/>
</dbReference>
<gene>
    <name evidence="3" type="ORF">CYLTODRAFT_455362</name>
</gene>
<dbReference type="InterPro" id="IPR014044">
    <property type="entry name" value="CAP_dom"/>
</dbReference>
<dbReference type="SMART" id="SM00198">
    <property type="entry name" value="SCP"/>
    <property type="match status" value="1"/>
</dbReference>
<dbReference type="Pfam" id="PF00188">
    <property type="entry name" value="CAP"/>
    <property type="match status" value="1"/>
</dbReference>
<dbReference type="SUPFAM" id="SSF55797">
    <property type="entry name" value="PR-1-like"/>
    <property type="match status" value="1"/>
</dbReference>
<evidence type="ECO:0000313" key="4">
    <source>
        <dbReference type="Proteomes" id="UP000054007"/>
    </source>
</evidence>
<dbReference type="STRING" id="1314674.A0A0D7B7I6"/>
<feature type="chain" id="PRO_5012429769" evidence="1">
    <location>
        <begin position="16"/>
        <end position="165"/>
    </location>
</feature>
<organism evidence="3 4">
    <name type="scientific">Cylindrobasidium torrendii FP15055 ss-10</name>
    <dbReference type="NCBI Taxonomy" id="1314674"/>
    <lineage>
        <taxon>Eukaryota</taxon>
        <taxon>Fungi</taxon>
        <taxon>Dikarya</taxon>
        <taxon>Basidiomycota</taxon>
        <taxon>Agaricomycotina</taxon>
        <taxon>Agaricomycetes</taxon>
        <taxon>Agaricomycetidae</taxon>
        <taxon>Agaricales</taxon>
        <taxon>Marasmiineae</taxon>
        <taxon>Physalacriaceae</taxon>
        <taxon>Cylindrobasidium</taxon>
    </lineage>
</organism>
<protein>
    <submittedName>
        <fullName evidence="3">PR-1-like protein</fullName>
    </submittedName>
</protein>
<keyword evidence="4" id="KW-1185">Reference proteome</keyword>
<evidence type="ECO:0000313" key="3">
    <source>
        <dbReference type="EMBL" id="KIY66447.1"/>
    </source>
</evidence>
<dbReference type="Proteomes" id="UP000054007">
    <property type="component" value="Unassembled WGS sequence"/>
</dbReference>
<name>A0A0D7B7I6_9AGAR</name>
<dbReference type="OrthoDB" id="337038at2759"/>
<evidence type="ECO:0000256" key="1">
    <source>
        <dbReference type="SAM" id="SignalP"/>
    </source>
</evidence>
<dbReference type="GO" id="GO:0005576">
    <property type="term" value="C:extracellular region"/>
    <property type="evidence" value="ECO:0007669"/>
    <property type="project" value="InterPro"/>
</dbReference>
<feature type="signal peptide" evidence="1">
    <location>
        <begin position="1"/>
        <end position="15"/>
    </location>
</feature>
<dbReference type="InterPro" id="IPR001283">
    <property type="entry name" value="CRISP-related"/>
</dbReference>
<dbReference type="InterPro" id="IPR018244">
    <property type="entry name" value="Allrgn_V5/Tpx1_CS"/>
</dbReference>
<dbReference type="AlphaFoldDB" id="A0A0D7B7I6"/>
<dbReference type="Gene3D" id="3.40.33.10">
    <property type="entry name" value="CAP"/>
    <property type="match status" value="1"/>
</dbReference>
<dbReference type="PROSITE" id="PS01010">
    <property type="entry name" value="CRISP_2"/>
    <property type="match status" value="1"/>
</dbReference>